<dbReference type="AlphaFoldDB" id="A0A5J4UWT9"/>
<name>A0A5J4UWT9_9EUKA</name>
<sequence>MEFIKPSCWVDESFYRQFIVEGDFSLLTVLTSALMQLVELNEQTKIGGILCKGELKPTKKGQIKTKNEVIYSSYPRLFQRIVFCKPPDAESARSSVAQFFAFRCNFSHEIFIDCKFEIPFERFEVESVYNIRGD</sequence>
<comment type="caution">
    <text evidence="1">The sequence shown here is derived from an EMBL/GenBank/DDBJ whole genome shotgun (WGS) entry which is preliminary data.</text>
</comment>
<organism evidence="1 2">
    <name type="scientific">Streblomastix strix</name>
    <dbReference type="NCBI Taxonomy" id="222440"/>
    <lineage>
        <taxon>Eukaryota</taxon>
        <taxon>Metamonada</taxon>
        <taxon>Preaxostyla</taxon>
        <taxon>Oxymonadida</taxon>
        <taxon>Streblomastigidae</taxon>
        <taxon>Streblomastix</taxon>
    </lineage>
</organism>
<dbReference type="EMBL" id="SNRW01011736">
    <property type="protein sequence ID" value="KAA6374757.1"/>
    <property type="molecule type" value="Genomic_DNA"/>
</dbReference>
<dbReference type="Proteomes" id="UP000324800">
    <property type="component" value="Unassembled WGS sequence"/>
</dbReference>
<reference evidence="1 2" key="1">
    <citation type="submission" date="2019-03" db="EMBL/GenBank/DDBJ databases">
        <title>Single cell metagenomics reveals metabolic interactions within the superorganism composed of flagellate Streblomastix strix and complex community of Bacteroidetes bacteria on its surface.</title>
        <authorList>
            <person name="Treitli S.C."/>
            <person name="Kolisko M."/>
            <person name="Husnik F."/>
            <person name="Keeling P."/>
            <person name="Hampl V."/>
        </authorList>
    </citation>
    <scope>NUCLEOTIDE SEQUENCE [LARGE SCALE GENOMIC DNA]</scope>
    <source>
        <strain evidence="1">ST1C</strain>
    </source>
</reference>
<gene>
    <name evidence="1" type="ORF">EZS28_029715</name>
</gene>
<protein>
    <submittedName>
        <fullName evidence="1">Uncharacterized protein</fullName>
    </submittedName>
</protein>
<evidence type="ECO:0000313" key="2">
    <source>
        <dbReference type="Proteomes" id="UP000324800"/>
    </source>
</evidence>
<accession>A0A5J4UWT9</accession>
<proteinExistence type="predicted"/>
<evidence type="ECO:0000313" key="1">
    <source>
        <dbReference type="EMBL" id="KAA6374757.1"/>
    </source>
</evidence>